<dbReference type="PANTHER" id="PTHR40891:SF1">
    <property type="entry name" value="DUF295 DOMAIN-CONTAINING PROTEIN"/>
    <property type="match status" value="1"/>
</dbReference>
<feature type="domain" description="KIB1-4 beta-propeller" evidence="1">
    <location>
        <begin position="39"/>
        <end position="173"/>
    </location>
</feature>
<name>A0AAV1DB27_OLDCO</name>
<reference evidence="2" key="1">
    <citation type="submission" date="2023-03" db="EMBL/GenBank/DDBJ databases">
        <authorList>
            <person name="Julca I."/>
        </authorList>
    </citation>
    <scope>NUCLEOTIDE SEQUENCE</scope>
</reference>
<keyword evidence="3" id="KW-1185">Reference proteome</keyword>
<dbReference type="EMBL" id="OX459121">
    <property type="protein sequence ID" value="CAI9104042.1"/>
    <property type="molecule type" value="Genomic_DNA"/>
</dbReference>
<evidence type="ECO:0000313" key="3">
    <source>
        <dbReference type="Proteomes" id="UP001161247"/>
    </source>
</evidence>
<dbReference type="AlphaFoldDB" id="A0AAV1DB27"/>
<evidence type="ECO:0000259" key="1">
    <source>
        <dbReference type="Pfam" id="PF03478"/>
    </source>
</evidence>
<protein>
    <submittedName>
        <fullName evidence="2">OLC1v1002649C1</fullName>
    </submittedName>
</protein>
<proteinExistence type="predicted"/>
<dbReference type="InterPro" id="IPR005174">
    <property type="entry name" value="KIB1-4_b-propeller"/>
</dbReference>
<sequence length="209" mass="24110">MDGAAYVNMLWPIGAKEFITQELEDLKMMEDNRPFTALRFQGKVYYITYPNLSLYCSEQETTSPGSSKKVEVREIMNDETMDTFLFNVRPCFLIECRGQLWYLDQIEHDIGEIMFQILRANLEEKAWEEVNDIGDDYAIFVDDFGAFAASVVGSGLKGNCVYYTYDDGSLNVYSLEEGDESFELFDPLPFHTSTYELRWLLISNTTNSN</sequence>
<dbReference type="Proteomes" id="UP001161247">
    <property type="component" value="Chromosome 4"/>
</dbReference>
<dbReference type="PANTHER" id="PTHR40891">
    <property type="entry name" value="DUF295 DOMAIN-CONTAINING PROTEIN"/>
    <property type="match status" value="1"/>
</dbReference>
<dbReference type="Pfam" id="PF03478">
    <property type="entry name" value="Beta-prop_KIB1-4"/>
    <property type="match status" value="1"/>
</dbReference>
<organism evidence="2 3">
    <name type="scientific">Oldenlandia corymbosa var. corymbosa</name>
    <dbReference type="NCBI Taxonomy" id="529605"/>
    <lineage>
        <taxon>Eukaryota</taxon>
        <taxon>Viridiplantae</taxon>
        <taxon>Streptophyta</taxon>
        <taxon>Embryophyta</taxon>
        <taxon>Tracheophyta</taxon>
        <taxon>Spermatophyta</taxon>
        <taxon>Magnoliopsida</taxon>
        <taxon>eudicotyledons</taxon>
        <taxon>Gunneridae</taxon>
        <taxon>Pentapetalae</taxon>
        <taxon>asterids</taxon>
        <taxon>lamiids</taxon>
        <taxon>Gentianales</taxon>
        <taxon>Rubiaceae</taxon>
        <taxon>Rubioideae</taxon>
        <taxon>Spermacoceae</taxon>
        <taxon>Hedyotis-Oldenlandia complex</taxon>
        <taxon>Oldenlandia</taxon>
    </lineage>
</organism>
<evidence type="ECO:0000313" key="2">
    <source>
        <dbReference type="EMBL" id="CAI9104042.1"/>
    </source>
</evidence>
<gene>
    <name evidence="2" type="ORF">OLC1_LOCUS13056</name>
</gene>
<accession>A0AAV1DB27</accession>